<sequence>MNNILRGITGLIGVLFFGVGLQWILDPSTAAESLGMPLLQEDMGLSTQIGDLGSFFITLGSMTLIGVYTKKQYWFLAPAMLLLVAAFYRSMSTVFYDATFATLQILVEVVVGLFFLFVRTKISRED</sequence>
<proteinExistence type="predicted"/>
<accession>A0A382W5R9</accession>
<feature type="transmembrane region" description="Helical" evidence="1">
    <location>
        <begin position="73"/>
        <end position="92"/>
    </location>
</feature>
<name>A0A382W5R9_9ZZZZ</name>
<dbReference type="AlphaFoldDB" id="A0A382W5R9"/>
<keyword evidence="1" id="KW-0472">Membrane</keyword>
<evidence type="ECO:0008006" key="3">
    <source>
        <dbReference type="Google" id="ProtNLM"/>
    </source>
</evidence>
<protein>
    <recommendedName>
        <fullName evidence="3">DUF4345 domain-containing protein</fullName>
    </recommendedName>
</protein>
<evidence type="ECO:0000256" key="1">
    <source>
        <dbReference type="SAM" id="Phobius"/>
    </source>
</evidence>
<keyword evidence="1" id="KW-1133">Transmembrane helix</keyword>
<gene>
    <name evidence="2" type="ORF">METZ01_LOCUS407030</name>
</gene>
<evidence type="ECO:0000313" key="2">
    <source>
        <dbReference type="EMBL" id="SVD54176.1"/>
    </source>
</evidence>
<keyword evidence="1" id="KW-0812">Transmembrane</keyword>
<feature type="transmembrane region" description="Helical" evidence="1">
    <location>
        <begin position="7"/>
        <end position="25"/>
    </location>
</feature>
<feature type="transmembrane region" description="Helical" evidence="1">
    <location>
        <begin position="45"/>
        <end position="66"/>
    </location>
</feature>
<reference evidence="2" key="1">
    <citation type="submission" date="2018-05" db="EMBL/GenBank/DDBJ databases">
        <authorList>
            <person name="Lanie J.A."/>
            <person name="Ng W.-L."/>
            <person name="Kazmierczak K.M."/>
            <person name="Andrzejewski T.M."/>
            <person name="Davidsen T.M."/>
            <person name="Wayne K.J."/>
            <person name="Tettelin H."/>
            <person name="Glass J.I."/>
            <person name="Rusch D."/>
            <person name="Podicherti R."/>
            <person name="Tsui H.-C.T."/>
            <person name="Winkler M.E."/>
        </authorList>
    </citation>
    <scope>NUCLEOTIDE SEQUENCE</scope>
</reference>
<dbReference type="EMBL" id="UINC01157282">
    <property type="protein sequence ID" value="SVD54176.1"/>
    <property type="molecule type" value="Genomic_DNA"/>
</dbReference>
<organism evidence="2">
    <name type="scientific">marine metagenome</name>
    <dbReference type="NCBI Taxonomy" id="408172"/>
    <lineage>
        <taxon>unclassified sequences</taxon>
        <taxon>metagenomes</taxon>
        <taxon>ecological metagenomes</taxon>
    </lineage>
</organism>
<feature type="transmembrane region" description="Helical" evidence="1">
    <location>
        <begin position="98"/>
        <end position="118"/>
    </location>
</feature>